<feature type="transmembrane region" description="Helical" evidence="1">
    <location>
        <begin position="21"/>
        <end position="40"/>
    </location>
</feature>
<evidence type="ECO:0000313" key="2">
    <source>
        <dbReference type="EMBL" id="USR91931.1"/>
    </source>
</evidence>
<keyword evidence="1" id="KW-0812">Transmembrane</keyword>
<keyword evidence="1" id="KW-1133">Transmembrane helix</keyword>
<sequence>MRLREVLWPTLILASRANPPRFVELLMLSLATVMLLLWLWQDRWPYVVLSASYVFGAGMSIWVREWIRPHRSDRRIGRTRATALLGLTTLLMFLSLQELSQ</sequence>
<keyword evidence="3" id="KW-1185">Reference proteome</keyword>
<accession>A0ABY5AUA0</accession>
<gene>
    <name evidence="2" type="ORF">NEA10_04170</name>
</gene>
<dbReference type="Proteomes" id="UP001056708">
    <property type="component" value="Chromosome"/>
</dbReference>
<dbReference type="RefSeq" id="WP_252663965.1">
    <property type="nucleotide sequence ID" value="NZ_CP098611.1"/>
</dbReference>
<evidence type="ECO:0000256" key="1">
    <source>
        <dbReference type="SAM" id="Phobius"/>
    </source>
</evidence>
<feature type="transmembrane region" description="Helical" evidence="1">
    <location>
        <begin position="79"/>
        <end position="96"/>
    </location>
</feature>
<name>A0ABY5AUA0_9CYAN</name>
<dbReference type="EMBL" id="CP098611">
    <property type="protein sequence ID" value="USR91931.1"/>
    <property type="molecule type" value="Genomic_DNA"/>
</dbReference>
<evidence type="ECO:0000313" key="3">
    <source>
        <dbReference type="Proteomes" id="UP001056708"/>
    </source>
</evidence>
<reference evidence="2" key="1">
    <citation type="submission" date="2022-06" db="EMBL/GenBank/DDBJ databases">
        <title>Genome sequence of Phormidium yuhuli AB48 isolated from an industrial photobioreactor environment.</title>
        <authorList>
            <person name="Qiu Y."/>
            <person name="Noonan A.J.C."/>
            <person name="Dofher K."/>
            <person name="Koch M."/>
            <person name="Kieft B."/>
            <person name="Lin X."/>
            <person name="Ziels R.M."/>
            <person name="Hallam S.J."/>
        </authorList>
    </citation>
    <scope>NUCLEOTIDE SEQUENCE</scope>
    <source>
        <strain evidence="2">AB48</strain>
    </source>
</reference>
<organism evidence="2 3">
    <name type="scientific">Phormidium yuhuli AB48</name>
    <dbReference type="NCBI Taxonomy" id="2940671"/>
    <lineage>
        <taxon>Bacteria</taxon>
        <taxon>Bacillati</taxon>
        <taxon>Cyanobacteriota</taxon>
        <taxon>Cyanophyceae</taxon>
        <taxon>Oscillatoriophycideae</taxon>
        <taxon>Oscillatoriales</taxon>
        <taxon>Oscillatoriaceae</taxon>
        <taxon>Phormidium</taxon>
        <taxon>Phormidium yuhuli</taxon>
    </lineage>
</organism>
<feature type="transmembrane region" description="Helical" evidence="1">
    <location>
        <begin position="46"/>
        <end position="67"/>
    </location>
</feature>
<protein>
    <submittedName>
        <fullName evidence="2">Uncharacterized protein</fullName>
    </submittedName>
</protein>
<keyword evidence="1" id="KW-0472">Membrane</keyword>
<proteinExistence type="predicted"/>